<dbReference type="InterPro" id="IPR002110">
    <property type="entry name" value="Ankyrin_rpt"/>
</dbReference>
<feature type="repeat" description="ANK" evidence="3">
    <location>
        <begin position="415"/>
        <end position="447"/>
    </location>
</feature>
<dbReference type="AlphaFoldDB" id="A0A1F5VX48"/>
<dbReference type="PROSITE" id="PS50088">
    <property type="entry name" value="ANK_REPEAT"/>
    <property type="match status" value="4"/>
</dbReference>
<keyword evidence="2 3" id="KW-0040">ANK repeat</keyword>
<dbReference type="EMBL" id="MFGW01000032">
    <property type="protein sequence ID" value="OGF68022.1"/>
    <property type="molecule type" value="Genomic_DNA"/>
</dbReference>
<feature type="transmembrane region" description="Helical" evidence="4">
    <location>
        <begin position="12"/>
        <end position="33"/>
    </location>
</feature>
<evidence type="ECO:0000256" key="1">
    <source>
        <dbReference type="ARBA" id="ARBA00022737"/>
    </source>
</evidence>
<keyword evidence="4" id="KW-1133">Transmembrane helix</keyword>
<dbReference type="PROSITE" id="PS50297">
    <property type="entry name" value="ANK_REP_REGION"/>
    <property type="match status" value="3"/>
</dbReference>
<comment type="caution">
    <text evidence="5">The sequence shown here is derived from an EMBL/GenBank/DDBJ whole genome shotgun (WGS) entry which is preliminary data.</text>
</comment>
<dbReference type="InterPro" id="IPR036770">
    <property type="entry name" value="Ankyrin_rpt-contain_sf"/>
</dbReference>
<reference evidence="5 6" key="1">
    <citation type="journal article" date="2016" name="Nat. Commun.">
        <title>Thousands of microbial genomes shed light on interconnected biogeochemical processes in an aquifer system.</title>
        <authorList>
            <person name="Anantharaman K."/>
            <person name="Brown C.T."/>
            <person name="Hug L.A."/>
            <person name="Sharon I."/>
            <person name="Castelle C.J."/>
            <person name="Probst A.J."/>
            <person name="Thomas B.C."/>
            <person name="Singh A."/>
            <person name="Wilkins M.J."/>
            <person name="Karaoz U."/>
            <person name="Brodie E.L."/>
            <person name="Williams K.H."/>
            <person name="Hubbard S.S."/>
            <person name="Banfield J.F."/>
        </authorList>
    </citation>
    <scope>NUCLEOTIDE SEQUENCE [LARGE SCALE GENOMIC DNA]</scope>
</reference>
<dbReference type="Gene3D" id="1.25.40.20">
    <property type="entry name" value="Ankyrin repeat-containing domain"/>
    <property type="match status" value="3"/>
</dbReference>
<protein>
    <submittedName>
        <fullName evidence="5">Uncharacterized protein</fullName>
    </submittedName>
</protein>
<feature type="repeat" description="ANK" evidence="3">
    <location>
        <begin position="305"/>
        <end position="337"/>
    </location>
</feature>
<evidence type="ECO:0000256" key="4">
    <source>
        <dbReference type="SAM" id="Phobius"/>
    </source>
</evidence>
<dbReference type="SUPFAM" id="SSF48403">
    <property type="entry name" value="Ankyrin repeat"/>
    <property type="match status" value="2"/>
</dbReference>
<keyword evidence="4" id="KW-0812">Transmembrane</keyword>
<keyword evidence="4" id="KW-0472">Membrane</keyword>
<organism evidence="5 6">
    <name type="scientific">Candidatus Fischerbacteria bacterium RBG_13_37_8</name>
    <dbReference type="NCBI Taxonomy" id="1817863"/>
    <lineage>
        <taxon>Bacteria</taxon>
        <taxon>Candidatus Fischeribacteriota</taxon>
    </lineage>
</organism>
<sequence length="503" mass="57169">MKRFNFVKPIIIASLILTFVGSLYFFFHFIFYMEDYPIKEMKRNQSKPNVWFYHMDDEIELTKEQLLIKSSYIGDIYTVNRLLSEGVYIDTKQNIIAGIDNPFSEITPLIASILGNRIDIMQLLIKSGADINENSQNGTALCVAVSFGDSSKCMDFFRKHRLNSMENFNNATNCSIKIANLEVQLGSFEKVNLLIESRADTNIPCDKQKHSLLFYAIYKSRLYEDEVLKTELISLLLNRGLTFNINAENKEILESAHLNKYIKKMIAEGNNRKRIELIEAARNGEINKMKKIIALRNNIDERNEIKETALIAAAKRGHSQIVKFLITKGANINLRDWNGNAFDWAVDLGHFEVAKLLLDAGIDVNSKDNLGTPAICKAVKRHSIELFIQGYRKRYKNIINLLLSRGAKINVKDNHGSTPLMIASELGNKMVIPLLLSFGANINEQDKEGRTALMRAIIEKNLEIPILLGNYKADVSIKDNNGKTALMYAEENKMEILISYLGQ</sequence>
<name>A0A1F5VX48_9BACT</name>
<dbReference type="Pfam" id="PF12796">
    <property type="entry name" value="Ank_2"/>
    <property type="match status" value="3"/>
</dbReference>
<feature type="repeat" description="ANK" evidence="3">
    <location>
        <begin position="104"/>
        <end position="136"/>
    </location>
</feature>
<proteinExistence type="predicted"/>
<gene>
    <name evidence="5" type="ORF">A2Y62_14865</name>
</gene>
<dbReference type="PANTHER" id="PTHR24198:SF165">
    <property type="entry name" value="ANKYRIN REPEAT-CONTAINING PROTEIN-RELATED"/>
    <property type="match status" value="1"/>
</dbReference>
<evidence type="ECO:0000313" key="5">
    <source>
        <dbReference type="EMBL" id="OGF68022.1"/>
    </source>
</evidence>
<evidence type="ECO:0000256" key="2">
    <source>
        <dbReference type="ARBA" id="ARBA00023043"/>
    </source>
</evidence>
<evidence type="ECO:0000313" key="6">
    <source>
        <dbReference type="Proteomes" id="UP000178943"/>
    </source>
</evidence>
<keyword evidence="1" id="KW-0677">Repeat</keyword>
<accession>A0A1F5VX48</accession>
<evidence type="ECO:0000256" key="3">
    <source>
        <dbReference type="PROSITE-ProRule" id="PRU00023"/>
    </source>
</evidence>
<dbReference type="PANTHER" id="PTHR24198">
    <property type="entry name" value="ANKYRIN REPEAT AND PROTEIN KINASE DOMAIN-CONTAINING PROTEIN"/>
    <property type="match status" value="1"/>
</dbReference>
<dbReference type="SMART" id="SM00248">
    <property type="entry name" value="ANK"/>
    <property type="match status" value="8"/>
</dbReference>
<dbReference type="Proteomes" id="UP000178943">
    <property type="component" value="Unassembled WGS sequence"/>
</dbReference>
<dbReference type="STRING" id="1817863.A2Y62_14865"/>
<feature type="repeat" description="ANK" evidence="3">
    <location>
        <begin position="337"/>
        <end position="369"/>
    </location>
</feature>